<keyword evidence="11" id="KW-1185">Reference proteome</keyword>
<proteinExistence type="inferred from homology"/>
<dbReference type="GO" id="GO:0008360">
    <property type="term" value="P:regulation of cell shape"/>
    <property type="evidence" value="ECO:0007669"/>
    <property type="project" value="UniProtKB-KW"/>
</dbReference>
<dbReference type="GO" id="GO:0016740">
    <property type="term" value="F:transferase activity"/>
    <property type="evidence" value="ECO:0007669"/>
    <property type="project" value="UniProtKB-KW"/>
</dbReference>
<evidence type="ECO:0000259" key="9">
    <source>
        <dbReference type="Pfam" id="PF20142"/>
    </source>
</evidence>
<dbReference type="Proteomes" id="UP000191980">
    <property type="component" value="Unassembled WGS sequence"/>
</dbReference>
<feature type="signal peptide" evidence="7">
    <location>
        <begin position="1"/>
        <end position="23"/>
    </location>
</feature>
<dbReference type="InterPro" id="IPR045380">
    <property type="entry name" value="LD_TPept_scaffold_dom"/>
</dbReference>
<dbReference type="Gene3D" id="1.10.101.10">
    <property type="entry name" value="PGBD-like superfamily/PGBD"/>
    <property type="match status" value="1"/>
</dbReference>
<gene>
    <name evidence="10" type="ORF">AU255_18955</name>
</gene>
<dbReference type="CDD" id="cd16913">
    <property type="entry name" value="YkuD_like"/>
    <property type="match status" value="1"/>
</dbReference>
<evidence type="ECO:0000259" key="8">
    <source>
        <dbReference type="Pfam" id="PF03734"/>
    </source>
</evidence>
<dbReference type="GO" id="GO:0071555">
    <property type="term" value="P:cell wall organization"/>
    <property type="evidence" value="ECO:0007669"/>
    <property type="project" value="UniProtKB-KW"/>
</dbReference>
<dbReference type="Pfam" id="PF03734">
    <property type="entry name" value="YkuD"/>
    <property type="match status" value="1"/>
</dbReference>
<keyword evidence="5" id="KW-0573">Peptidoglycan synthesis</keyword>
<dbReference type="InterPro" id="IPR036365">
    <property type="entry name" value="PGBD-like_sf"/>
</dbReference>
<dbReference type="EMBL" id="LPUF01000005">
    <property type="protein sequence ID" value="OQK15239.1"/>
    <property type="molecule type" value="Genomic_DNA"/>
</dbReference>
<dbReference type="SUPFAM" id="SSF47090">
    <property type="entry name" value="PGBD-like"/>
    <property type="match status" value="1"/>
</dbReference>
<evidence type="ECO:0000256" key="6">
    <source>
        <dbReference type="ARBA" id="ARBA00023316"/>
    </source>
</evidence>
<dbReference type="STRING" id="1420851.AU255_18955"/>
<organism evidence="10 11">
    <name type="scientific">Methyloprofundus sedimenti</name>
    <dbReference type="NCBI Taxonomy" id="1420851"/>
    <lineage>
        <taxon>Bacteria</taxon>
        <taxon>Pseudomonadati</taxon>
        <taxon>Pseudomonadota</taxon>
        <taxon>Gammaproteobacteria</taxon>
        <taxon>Methylococcales</taxon>
        <taxon>Methylococcaceae</taxon>
        <taxon>Methyloprofundus</taxon>
    </lineage>
</organism>
<dbReference type="InterPro" id="IPR036366">
    <property type="entry name" value="PGBDSf"/>
</dbReference>
<evidence type="ECO:0000256" key="1">
    <source>
        <dbReference type="ARBA" id="ARBA00004752"/>
    </source>
</evidence>
<feature type="domain" description="L,D-transpeptidase scaffold" evidence="9">
    <location>
        <begin position="54"/>
        <end position="194"/>
    </location>
</feature>
<dbReference type="PANTHER" id="PTHR41533">
    <property type="entry name" value="L,D-TRANSPEPTIDASE HI_1667-RELATED"/>
    <property type="match status" value="1"/>
</dbReference>
<feature type="chain" id="PRO_5012393112" evidence="7">
    <location>
        <begin position="24"/>
        <end position="575"/>
    </location>
</feature>
<accession>A0A1V8M115</accession>
<dbReference type="InterPro" id="IPR005490">
    <property type="entry name" value="LD_TPept_cat_dom"/>
</dbReference>
<evidence type="ECO:0000256" key="7">
    <source>
        <dbReference type="SAM" id="SignalP"/>
    </source>
</evidence>
<dbReference type="Gene3D" id="2.40.440.10">
    <property type="entry name" value="L,D-transpeptidase catalytic domain-like"/>
    <property type="match status" value="1"/>
</dbReference>
<comment type="caution">
    <text evidence="10">The sequence shown here is derived from an EMBL/GenBank/DDBJ whole genome shotgun (WGS) entry which is preliminary data.</text>
</comment>
<evidence type="ECO:0000256" key="3">
    <source>
        <dbReference type="ARBA" id="ARBA00022679"/>
    </source>
</evidence>
<evidence type="ECO:0000256" key="4">
    <source>
        <dbReference type="ARBA" id="ARBA00022960"/>
    </source>
</evidence>
<protein>
    <submittedName>
        <fullName evidence="10">Uncharacterized protein</fullName>
    </submittedName>
</protein>
<keyword evidence="4" id="KW-0133">Cell shape</keyword>
<evidence type="ECO:0000313" key="11">
    <source>
        <dbReference type="Proteomes" id="UP000191980"/>
    </source>
</evidence>
<comment type="pathway">
    <text evidence="1">Cell wall biogenesis; peptidoglycan biosynthesis.</text>
</comment>
<dbReference type="SUPFAM" id="SSF141523">
    <property type="entry name" value="L,D-transpeptidase catalytic domain-like"/>
    <property type="match status" value="1"/>
</dbReference>
<dbReference type="PANTHER" id="PTHR41533:SF2">
    <property type="entry name" value="BLR7131 PROTEIN"/>
    <property type="match status" value="1"/>
</dbReference>
<evidence type="ECO:0000256" key="2">
    <source>
        <dbReference type="ARBA" id="ARBA00005992"/>
    </source>
</evidence>
<dbReference type="InterPro" id="IPR038063">
    <property type="entry name" value="Transpep_catalytic_dom"/>
</dbReference>
<dbReference type="InterPro" id="IPR052905">
    <property type="entry name" value="LD-transpeptidase_YkuD-like"/>
</dbReference>
<keyword evidence="7" id="KW-0732">Signal</keyword>
<name>A0A1V8M115_9GAMM</name>
<dbReference type="AlphaFoldDB" id="A0A1V8M115"/>
<dbReference type="Pfam" id="PF20142">
    <property type="entry name" value="Scaffold"/>
    <property type="match status" value="1"/>
</dbReference>
<keyword evidence="3" id="KW-0808">Transferase</keyword>
<sequence length="575" mass="66042">MKRNYRTASLLIWALLCSLKVYADTTHSAIFEVLLDSDSHPYFQETYIKSEQTSLKKLYQLNQNQLLWFSSKHPVQTINQLLELYANAPAQALISSDYASQYLEAQWQKIQQSKPDFYQFAAFDTALSLTFLRYLNDLHYGRVPPQLQGFRLEQKQSIDLASAIYGAIQIDAVNTLAADLEPKLKPYQQLKTALVKYRRLEHYFKKPLYFELEDSLHPGDQSNEVSKLGLYLDALNTPIDVPIKTSYKSDNIYTGDLIIKVQNFQAQHGQLSDGIIGKQTLETLNTPFSRRVKQIELAMERLRWLSEPQKGRLILVNIPAFQLWAYDTEQSPCDPLTMKVIVGKAKNRIKVNEDESKKTALQTPVFTADLSYLVFSPYWNIPKSILTQEILPLLKKDPDYLQNNNMEIVSRFAHDAAVYAINENSISRLYSGQLNLRQRPGRNNALGHVKFIFPNNYAIYLHDTPAHSLFRRSKRDFSHGCIRVEKPNELAMFILRNQPEWDAAKIKEAMRSNKPGIVNVKQKIPVLIFYSTALASPTGVSFYPDIYEYDNSLISALDQRSKLFATLQTSMLLTL</sequence>
<evidence type="ECO:0000256" key="5">
    <source>
        <dbReference type="ARBA" id="ARBA00022984"/>
    </source>
</evidence>
<dbReference type="UniPathway" id="UPA00219"/>
<dbReference type="GO" id="GO:0009252">
    <property type="term" value="P:peptidoglycan biosynthetic process"/>
    <property type="evidence" value="ECO:0007669"/>
    <property type="project" value="UniProtKB-UniPathway"/>
</dbReference>
<evidence type="ECO:0000313" key="10">
    <source>
        <dbReference type="EMBL" id="OQK15239.1"/>
    </source>
</evidence>
<comment type="similarity">
    <text evidence="2">Belongs to the YkuD family.</text>
</comment>
<feature type="domain" description="L,D-TPase catalytic" evidence="8">
    <location>
        <begin position="312"/>
        <end position="495"/>
    </location>
</feature>
<dbReference type="GO" id="GO:0004180">
    <property type="term" value="F:carboxypeptidase activity"/>
    <property type="evidence" value="ECO:0007669"/>
    <property type="project" value="UniProtKB-ARBA"/>
</dbReference>
<reference evidence="10 11" key="1">
    <citation type="submission" date="2015-12" db="EMBL/GenBank/DDBJ databases">
        <authorList>
            <person name="Shamseldin A."/>
            <person name="Moawad H."/>
            <person name="Abd El-Rahim W.M."/>
            <person name="Sadowsky M.J."/>
        </authorList>
    </citation>
    <scope>NUCLEOTIDE SEQUENCE [LARGE SCALE GENOMIC DNA]</scope>
    <source>
        <strain evidence="10 11">WF1</strain>
    </source>
</reference>
<keyword evidence="6" id="KW-0961">Cell wall biogenesis/degradation</keyword>